<organism evidence="1 2">
    <name type="scientific">Thelohanellus kitauei</name>
    <name type="common">Myxosporean</name>
    <dbReference type="NCBI Taxonomy" id="669202"/>
    <lineage>
        <taxon>Eukaryota</taxon>
        <taxon>Metazoa</taxon>
        <taxon>Cnidaria</taxon>
        <taxon>Myxozoa</taxon>
        <taxon>Myxosporea</taxon>
        <taxon>Bivalvulida</taxon>
        <taxon>Platysporina</taxon>
        <taxon>Myxobolidae</taxon>
        <taxon>Thelohanellus</taxon>
    </lineage>
</organism>
<evidence type="ECO:0008006" key="3">
    <source>
        <dbReference type="Google" id="ProtNLM"/>
    </source>
</evidence>
<dbReference type="PANTHER" id="PTHR47163:SF2">
    <property type="entry name" value="SI:DKEY-17M8.2"/>
    <property type="match status" value="1"/>
</dbReference>
<dbReference type="AlphaFoldDB" id="A0A0C2N6K0"/>
<dbReference type="PANTHER" id="PTHR47163">
    <property type="entry name" value="DDE_TNP_IS1595 DOMAIN-CONTAINING PROTEIN"/>
    <property type="match status" value="1"/>
</dbReference>
<name>A0A0C2N6K0_THEKT</name>
<dbReference type="InterPro" id="IPR053164">
    <property type="entry name" value="IS1016-like_transposase"/>
</dbReference>
<comment type="caution">
    <text evidence="1">The sequence shown here is derived from an EMBL/GenBank/DDBJ whole genome shotgun (WGS) entry which is preliminary data.</text>
</comment>
<accession>A0A0C2N6K0</accession>
<evidence type="ECO:0000313" key="1">
    <source>
        <dbReference type="EMBL" id="KII71925.1"/>
    </source>
</evidence>
<proteinExistence type="predicted"/>
<sequence length="278" mass="32227">MKICETEESAIDYLIQREIVVPSRKCPKCKHVMHYKEGRGGYRCSKKSCRKEFSIFSKTLFFGNRIKIHKILILAYLYLYKSPDTLISQMLAIKSETVTHWCSWVRNQVSNHISLDAVTIGGPDVVVEIFEKKICRRKKLEDNNVSEFWVLAGIERSPEKKMFVIELPDRTKESMRTLISIYIKPGSIVLEDGLKSYAGATPDLDMEHQKVGHSDNFVDPLFSVGTDTEEGLRNGLGRLITPQNMNKKYRCGWPWYNIWRRQNKGDLWNAFIQSLKDL</sequence>
<dbReference type="OrthoDB" id="10659663at2759"/>
<protein>
    <recommendedName>
        <fullName evidence="3">ISXO2-like transposase domain-containing protein</fullName>
    </recommendedName>
</protein>
<gene>
    <name evidence="1" type="ORF">RF11_09873</name>
</gene>
<evidence type="ECO:0000313" key="2">
    <source>
        <dbReference type="Proteomes" id="UP000031668"/>
    </source>
</evidence>
<reference evidence="1 2" key="1">
    <citation type="journal article" date="2014" name="Genome Biol. Evol.">
        <title>The genome of the myxosporean Thelohanellus kitauei shows adaptations to nutrient acquisition within its fish host.</title>
        <authorList>
            <person name="Yang Y."/>
            <person name="Xiong J."/>
            <person name="Zhou Z."/>
            <person name="Huo F."/>
            <person name="Miao W."/>
            <person name="Ran C."/>
            <person name="Liu Y."/>
            <person name="Zhang J."/>
            <person name="Feng J."/>
            <person name="Wang M."/>
            <person name="Wang M."/>
            <person name="Wang L."/>
            <person name="Yao B."/>
        </authorList>
    </citation>
    <scope>NUCLEOTIDE SEQUENCE [LARGE SCALE GENOMIC DNA]</scope>
    <source>
        <strain evidence="1">Wuqing</strain>
    </source>
</reference>
<dbReference type="EMBL" id="JWZT01001558">
    <property type="protein sequence ID" value="KII71925.1"/>
    <property type="molecule type" value="Genomic_DNA"/>
</dbReference>
<dbReference type="OMA" id="KEIECSA"/>
<keyword evidence="2" id="KW-1185">Reference proteome</keyword>
<dbReference type="Proteomes" id="UP000031668">
    <property type="component" value="Unassembled WGS sequence"/>
</dbReference>